<dbReference type="SMART" id="SM00649">
    <property type="entry name" value="RL11"/>
    <property type="match status" value="1"/>
</dbReference>
<dbReference type="OMA" id="QPPHDVI"/>
<dbReference type="InterPro" id="IPR020783">
    <property type="entry name" value="Ribosomal_uL11_C"/>
</dbReference>
<dbReference type="SUPFAM" id="SSF46906">
    <property type="entry name" value="Ribosomal protein L11, C-terminal domain"/>
    <property type="match status" value="1"/>
</dbReference>
<dbReference type="InterPro" id="IPR036769">
    <property type="entry name" value="Ribosomal_uL11_C_sf"/>
</dbReference>
<organism evidence="7 8">
    <name type="scientific">Gregarina niphandrodes</name>
    <name type="common">Septate eugregarine</name>
    <dbReference type="NCBI Taxonomy" id="110365"/>
    <lineage>
        <taxon>Eukaryota</taxon>
        <taxon>Sar</taxon>
        <taxon>Alveolata</taxon>
        <taxon>Apicomplexa</taxon>
        <taxon>Conoidasida</taxon>
        <taxon>Gregarinasina</taxon>
        <taxon>Eugregarinorida</taxon>
        <taxon>Gregarinidae</taxon>
        <taxon>Gregarina</taxon>
    </lineage>
</organism>
<evidence type="ECO:0000256" key="4">
    <source>
        <dbReference type="RuleBase" id="RU003978"/>
    </source>
</evidence>
<evidence type="ECO:0000256" key="1">
    <source>
        <dbReference type="ARBA" id="ARBA00010537"/>
    </source>
</evidence>
<dbReference type="Gene3D" id="1.10.10.250">
    <property type="entry name" value="Ribosomal protein L11, C-terminal domain"/>
    <property type="match status" value="1"/>
</dbReference>
<keyword evidence="3 4" id="KW-0687">Ribonucleoprotein</keyword>
<evidence type="ECO:0000259" key="5">
    <source>
        <dbReference type="Pfam" id="PF00298"/>
    </source>
</evidence>
<gene>
    <name evidence="7" type="ORF">GNI_135140</name>
</gene>
<dbReference type="FunFam" id="3.30.1550.10:FF:000002">
    <property type="entry name" value="60S ribosomal protein L12"/>
    <property type="match status" value="1"/>
</dbReference>
<dbReference type="GO" id="GO:0006412">
    <property type="term" value="P:translation"/>
    <property type="evidence" value="ECO:0007669"/>
    <property type="project" value="InterPro"/>
</dbReference>
<dbReference type="Gene3D" id="3.30.1550.10">
    <property type="entry name" value="Ribosomal protein L11/L12, N-terminal domain"/>
    <property type="match status" value="1"/>
</dbReference>
<dbReference type="GO" id="GO:0022625">
    <property type="term" value="C:cytosolic large ribosomal subunit"/>
    <property type="evidence" value="ECO:0007669"/>
    <property type="project" value="TreeGrafter"/>
</dbReference>
<dbReference type="RefSeq" id="XP_011132372.1">
    <property type="nucleotide sequence ID" value="XM_011134070.1"/>
</dbReference>
<evidence type="ECO:0000313" key="8">
    <source>
        <dbReference type="Proteomes" id="UP000019763"/>
    </source>
</evidence>
<comment type="similarity">
    <text evidence="1 4">Belongs to the universal ribosomal protein uL11 family.</text>
</comment>
<dbReference type="Pfam" id="PF03946">
    <property type="entry name" value="Ribosomal_L11_N"/>
    <property type="match status" value="1"/>
</dbReference>
<dbReference type="OrthoDB" id="1478556at2759"/>
<dbReference type="EMBL" id="AFNH02001000">
    <property type="protein sequence ID" value="EZG46116.1"/>
    <property type="molecule type" value="Genomic_DNA"/>
</dbReference>
<dbReference type="HAMAP" id="MF_00736">
    <property type="entry name" value="Ribosomal_uL11"/>
    <property type="match status" value="1"/>
</dbReference>
<accession>A0A023B0X1</accession>
<keyword evidence="8" id="KW-1185">Reference proteome</keyword>
<evidence type="ECO:0000256" key="3">
    <source>
        <dbReference type="ARBA" id="ARBA00023274"/>
    </source>
</evidence>
<name>A0A023B0X1_GRENI</name>
<evidence type="ECO:0000313" key="7">
    <source>
        <dbReference type="EMBL" id="EZG46116.1"/>
    </source>
</evidence>
<dbReference type="AlphaFoldDB" id="A0A023B0X1"/>
<dbReference type="PANTHER" id="PTHR11661:SF2">
    <property type="entry name" value="LARGE RIBOSOMAL SUBUNIT PROTEIN UL11"/>
    <property type="match status" value="1"/>
</dbReference>
<protein>
    <submittedName>
        <fullName evidence="7">60S ribosomal protein L12</fullName>
    </submittedName>
</protein>
<dbReference type="GO" id="GO:0070180">
    <property type="term" value="F:large ribosomal subunit rRNA binding"/>
    <property type="evidence" value="ECO:0007669"/>
    <property type="project" value="TreeGrafter"/>
</dbReference>
<dbReference type="PANTHER" id="PTHR11661">
    <property type="entry name" value="60S RIBOSOMAL PROTEIN L12"/>
    <property type="match status" value="1"/>
</dbReference>
<dbReference type="VEuPathDB" id="CryptoDB:GNI_135140"/>
<dbReference type="InterPro" id="IPR020784">
    <property type="entry name" value="Ribosomal_uL11_N"/>
</dbReference>
<dbReference type="eggNOG" id="KOG0886">
    <property type="taxonomic scope" value="Eukaryota"/>
</dbReference>
<keyword evidence="2 4" id="KW-0689">Ribosomal protein</keyword>
<feature type="domain" description="Large ribosomal subunit protein uL11 C-terminal" evidence="5">
    <location>
        <begin position="74"/>
        <end position="146"/>
    </location>
</feature>
<dbReference type="Proteomes" id="UP000019763">
    <property type="component" value="Unassembled WGS sequence"/>
</dbReference>
<dbReference type="InterPro" id="IPR000911">
    <property type="entry name" value="Ribosomal_uL11"/>
</dbReference>
<dbReference type="GeneID" id="22914796"/>
<dbReference type="GO" id="GO:0003735">
    <property type="term" value="F:structural constituent of ribosome"/>
    <property type="evidence" value="ECO:0007669"/>
    <property type="project" value="InterPro"/>
</dbReference>
<evidence type="ECO:0000256" key="2">
    <source>
        <dbReference type="ARBA" id="ARBA00022980"/>
    </source>
</evidence>
<dbReference type="InterPro" id="IPR036796">
    <property type="entry name" value="Ribosomal_uL11_N_sf"/>
</dbReference>
<evidence type="ECO:0000259" key="6">
    <source>
        <dbReference type="Pfam" id="PF03946"/>
    </source>
</evidence>
<comment type="caution">
    <text evidence="7">The sequence shown here is derived from an EMBL/GenBank/DDBJ whole genome shotgun (WGS) entry which is preliminary data.</text>
</comment>
<dbReference type="Pfam" id="PF00298">
    <property type="entry name" value="Ribosomal_L11"/>
    <property type="match status" value="1"/>
</dbReference>
<dbReference type="SUPFAM" id="SSF54747">
    <property type="entry name" value="Ribosomal L11/L12e N-terminal domain"/>
    <property type="match status" value="1"/>
</dbReference>
<reference evidence="7" key="1">
    <citation type="submission" date="2013-12" db="EMBL/GenBank/DDBJ databases">
        <authorList>
            <person name="Omoto C.K."/>
            <person name="Sibley D."/>
            <person name="Venepally P."/>
            <person name="Hadjithomas M."/>
            <person name="Karamycheva S."/>
            <person name="Brunk B."/>
            <person name="Roos D."/>
            <person name="Caler E."/>
            <person name="Lorenzi H."/>
        </authorList>
    </citation>
    <scope>NUCLEOTIDE SEQUENCE</scope>
</reference>
<sequence>MPPKFDPNAVSYVSLRCYGGEVGPAAVLAPKLGPLGIAPKKAGDAIVKSTQEWKGVKVALRLRIQNRNVTCEVMPTTTAQIIKALNEPVRDRKKVKNIKHSGNLSLDTIIDIARTMRNADHGIPSRTFAGTVLEVLGTANAVGCTVDGKKPTEVQQQIKNQEIDIPTA</sequence>
<proteinExistence type="inferred from homology"/>
<feature type="domain" description="Large ribosomal subunit protein uL11 N-terminal" evidence="6">
    <location>
        <begin position="13"/>
        <end position="68"/>
    </location>
</feature>